<evidence type="ECO:0000256" key="3">
    <source>
        <dbReference type="ARBA" id="ARBA00022801"/>
    </source>
</evidence>
<dbReference type="PROSITE" id="PS50249">
    <property type="entry name" value="MPN"/>
    <property type="match status" value="1"/>
</dbReference>
<dbReference type="GO" id="GO:0006508">
    <property type="term" value="P:proteolysis"/>
    <property type="evidence" value="ECO:0007669"/>
    <property type="project" value="UniProtKB-KW"/>
</dbReference>
<dbReference type="Proteomes" id="UP000434850">
    <property type="component" value="Unassembled WGS sequence"/>
</dbReference>
<accession>A0A6I4IAI7</accession>
<keyword evidence="2" id="KW-0479">Metal-binding</keyword>
<dbReference type="AlphaFoldDB" id="A0A6I4IAI7"/>
<gene>
    <name evidence="7" type="ORF">GO816_05245</name>
</gene>
<keyword evidence="1" id="KW-0645">Protease</keyword>
<evidence type="ECO:0000256" key="1">
    <source>
        <dbReference type="ARBA" id="ARBA00022670"/>
    </source>
</evidence>
<keyword evidence="5" id="KW-0482">Metalloprotease</keyword>
<keyword evidence="4" id="KW-0862">Zinc</keyword>
<comment type="caution">
    <text evidence="7">The sequence shown here is derived from an EMBL/GenBank/DDBJ whole genome shotgun (WGS) entry which is preliminary data.</text>
</comment>
<evidence type="ECO:0000256" key="2">
    <source>
        <dbReference type="ARBA" id="ARBA00022723"/>
    </source>
</evidence>
<evidence type="ECO:0000256" key="4">
    <source>
        <dbReference type="ARBA" id="ARBA00022833"/>
    </source>
</evidence>
<evidence type="ECO:0000313" key="8">
    <source>
        <dbReference type="Proteomes" id="UP000434850"/>
    </source>
</evidence>
<dbReference type="RefSeq" id="WP_157540310.1">
    <property type="nucleotide sequence ID" value="NZ_WQLA01000002.1"/>
</dbReference>
<dbReference type="InterPro" id="IPR037518">
    <property type="entry name" value="MPN"/>
</dbReference>
<dbReference type="Pfam" id="PF14464">
    <property type="entry name" value="Prok-JAB"/>
    <property type="match status" value="1"/>
</dbReference>
<evidence type="ECO:0000259" key="6">
    <source>
        <dbReference type="PROSITE" id="PS50249"/>
    </source>
</evidence>
<keyword evidence="3" id="KW-0378">Hydrolase</keyword>
<organism evidence="7 8">
    <name type="scientific">Mucilaginibacter aquatilis</name>
    <dbReference type="NCBI Taxonomy" id="1517760"/>
    <lineage>
        <taxon>Bacteria</taxon>
        <taxon>Pseudomonadati</taxon>
        <taxon>Bacteroidota</taxon>
        <taxon>Sphingobacteriia</taxon>
        <taxon>Sphingobacteriales</taxon>
        <taxon>Sphingobacteriaceae</taxon>
        <taxon>Mucilaginibacter</taxon>
    </lineage>
</organism>
<name>A0A6I4IAI7_9SPHI</name>
<dbReference type="EMBL" id="WQLA01000002">
    <property type="protein sequence ID" value="MVN90526.1"/>
    <property type="molecule type" value="Genomic_DNA"/>
</dbReference>
<dbReference type="InterPro" id="IPR028090">
    <property type="entry name" value="JAB_dom_prok"/>
</dbReference>
<dbReference type="GO" id="GO:0046872">
    <property type="term" value="F:metal ion binding"/>
    <property type="evidence" value="ECO:0007669"/>
    <property type="project" value="UniProtKB-KW"/>
</dbReference>
<reference evidence="7 8" key="1">
    <citation type="submission" date="2019-12" db="EMBL/GenBank/DDBJ databases">
        <title>Mucilaginibacter sp. HME9299 genome sequencing and assembly.</title>
        <authorList>
            <person name="Kang H."/>
            <person name="Kim H."/>
            <person name="Joh K."/>
        </authorList>
    </citation>
    <scope>NUCLEOTIDE SEQUENCE [LARGE SCALE GENOMIC DNA]</scope>
    <source>
        <strain evidence="7 8">HME9299</strain>
    </source>
</reference>
<dbReference type="OrthoDB" id="517279at2"/>
<keyword evidence="8" id="KW-1185">Reference proteome</keyword>
<proteinExistence type="predicted"/>
<evidence type="ECO:0000256" key="5">
    <source>
        <dbReference type="ARBA" id="ARBA00023049"/>
    </source>
</evidence>
<evidence type="ECO:0000313" key="7">
    <source>
        <dbReference type="EMBL" id="MVN90526.1"/>
    </source>
</evidence>
<feature type="domain" description="MPN" evidence="6">
    <location>
        <begin position="5"/>
        <end position="138"/>
    </location>
</feature>
<dbReference type="GO" id="GO:0008237">
    <property type="term" value="F:metallopeptidase activity"/>
    <property type="evidence" value="ECO:0007669"/>
    <property type="project" value="UniProtKB-KW"/>
</dbReference>
<dbReference type="Gene3D" id="3.40.140.10">
    <property type="entry name" value="Cytidine Deaminase, domain 2"/>
    <property type="match status" value="1"/>
</dbReference>
<protein>
    <recommendedName>
        <fullName evidence="6">MPN domain-containing protein</fullName>
    </recommendedName>
</protein>
<sequence length="156" mass="18138">MRYKIWIKRTVIDFVYENGNRWLPKETGGVILGYRANSLSMVITDVIGPGSKAVHGHYNFHPDQVFHKKEIARKYEESGQRITYLGDWHTHPNSYPYLSNQDKATVRKIAAYKEARLPNPIMLIAAPPKKEFKAWVYGVCRPNKSAIYYKAEVIFY</sequence>
<dbReference type="SUPFAM" id="SSF102712">
    <property type="entry name" value="JAB1/MPN domain"/>
    <property type="match status" value="1"/>
</dbReference>